<evidence type="ECO:0000256" key="7">
    <source>
        <dbReference type="ARBA" id="ARBA00023310"/>
    </source>
</evidence>
<dbReference type="InterPro" id="IPR020547">
    <property type="entry name" value="ATP_synth_F1_esu_C"/>
</dbReference>
<evidence type="ECO:0000259" key="11">
    <source>
        <dbReference type="Pfam" id="PF02823"/>
    </source>
</evidence>
<accession>A0A3S4YUG7</accession>
<evidence type="ECO:0000256" key="1">
    <source>
        <dbReference type="ARBA" id="ARBA00004202"/>
    </source>
</evidence>
<gene>
    <name evidence="8 12" type="primary">atpC</name>
    <name evidence="12" type="ORF">NCTC13079_00156</name>
</gene>
<dbReference type="SUPFAM" id="SSF46604">
    <property type="entry name" value="Epsilon subunit of F1F0-ATP synthase C-terminal domain"/>
    <property type="match status" value="1"/>
</dbReference>
<dbReference type="Proteomes" id="UP000269544">
    <property type="component" value="Chromosome"/>
</dbReference>
<dbReference type="InterPro" id="IPR001469">
    <property type="entry name" value="ATP_synth_F1_dsu/esu"/>
</dbReference>
<dbReference type="InterPro" id="IPR036771">
    <property type="entry name" value="ATPsynth_dsu/esu_N"/>
</dbReference>
<organism evidence="12 13">
    <name type="scientific">Aedoeadaptatus ivorii</name>
    <dbReference type="NCBI Taxonomy" id="54006"/>
    <lineage>
        <taxon>Bacteria</taxon>
        <taxon>Bacillati</taxon>
        <taxon>Bacillota</taxon>
        <taxon>Tissierellia</taxon>
        <taxon>Tissierellales</taxon>
        <taxon>Peptoniphilaceae</taxon>
        <taxon>Aedoeadaptatus</taxon>
    </lineage>
</organism>
<evidence type="ECO:0000313" key="12">
    <source>
        <dbReference type="EMBL" id="VEJ34442.1"/>
    </source>
</evidence>
<dbReference type="GO" id="GO:0005524">
    <property type="term" value="F:ATP binding"/>
    <property type="evidence" value="ECO:0007669"/>
    <property type="project" value="UniProtKB-UniRule"/>
</dbReference>
<keyword evidence="8" id="KW-1003">Cell membrane</keyword>
<dbReference type="GO" id="GO:0045259">
    <property type="term" value="C:proton-transporting ATP synthase complex"/>
    <property type="evidence" value="ECO:0007669"/>
    <property type="project" value="UniProtKB-KW"/>
</dbReference>
<comment type="subcellular location">
    <subcellularLocation>
        <location evidence="1 8">Cell membrane</location>
        <topology evidence="1 8">Peripheral membrane protein</topology>
    </subcellularLocation>
</comment>
<dbReference type="EMBL" id="LR134523">
    <property type="protein sequence ID" value="VEJ34442.1"/>
    <property type="molecule type" value="Genomic_DNA"/>
</dbReference>
<reference evidence="12 13" key="1">
    <citation type="submission" date="2018-12" db="EMBL/GenBank/DDBJ databases">
        <authorList>
            <consortium name="Pathogen Informatics"/>
        </authorList>
    </citation>
    <scope>NUCLEOTIDE SEQUENCE [LARGE SCALE GENOMIC DNA]</scope>
    <source>
        <strain evidence="12 13">NCTC13079</strain>
    </source>
</reference>
<evidence type="ECO:0000313" key="13">
    <source>
        <dbReference type="Proteomes" id="UP000269544"/>
    </source>
</evidence>
<keyword evidence="13" id="KW-1185">Reference proteome</keyword>
<proteinExistence type="inferred from homology"/>
<keyword evidence="5 8" id="KW-0472">Membrane</keyword>
<dbReference type="PANTHER" id="PTHR13822:SF10">
    <property type="entry name" value="ATP SYNTHASE EPSILON CHAIN, CHLOROPLASTIC"/>
    <property type="match status" value="1"/>
</dbReference>
<evidence type="ECO:0000259" key="10">
    <source>
        <dbReference type="Pfam" id="PF00401"/>
    </source>
</evidence>
<evidence type="ECO:0000256" key="3">
    <source>
        <dbReference type="ARBA" id="ARBA00022448"/>
    </source>
</evidence>
<evidence type="ECO:0000256" key="2">
    <source>
        <dbReference type="ARBA" id="ARBA00005712"/>
    </source>
</evidence>
<keyword evidence="3 8" id="KW-0813">Transport</keyword>
<dbReference type="InterPro" id="IPR020546">
    <property type="entry name" value="ATP_synth_F1_dsu/esu_N"/>
</dbReference>
<dbReference type="OrthoDB" id="9804110at2"/>
<evidence type="ECO:0000256" key="9">
    <source>
        <dbReference type="RuleBase" id="RU003656"/>
    </source>
</evidence>
<dbReference type="NCBIfam" id="TIGR01216">
    <property type="entry name" value="ATP_synt_epsi"/>
    <property type="match status" value="1"/>
</dbReference>
<feature type="domain" description="ATP synthase epsilon subunit C-terminal" evidence="10">
    <location>
        <begin position="84"/>
        <end position="130"/>
    </location>
</feature>
<keyword evidence="8" id="KW-0375">Hydrogen ion transport</keyword>
<dbReference type="InterPro" id="IPR036794">
    <property type="entry name" value="ATP_F1_dsu/esu_C_sf"/>
</dbReference>
<dbReference type="Pfam" id="PF02823">
    <property type="entry name" value="ATP-synt_DE_N"/>
    <property type="match status" value="1"/>
</dbReference>
<evidence type="ECO:0000256" key="5">
    <source>
        <dbReference type="ARBA" id="ARBA00023136"/>
    </source>
</evidence>
<dbReference type="CDD" id="cd12152">
    <property type="entry name" value="F1-ATPase_delta"/>
    <property type="match status" value="1"/>
</dbReference>
<dbReference type="SUPFAM" id="SSF51344">
    <property type="entry name" value="Epsilon subunit of F1F0-ATP synthase N-terminal domain"/>
    <property type="match status" value="1"/>
</dbReference>
<dbReference type="Pfam" id="PF00401">
    <property type="entry name" value="ATP-synt_DE"/>
    <property type="match status" value="1"/>
</dbReference>
<comment type="function">
    <text evidence="8">Produces ATP from ADP in the presence of a proton gradient across the membrane.</text>
</comment>
<sequence>MITLRLVTPQGDGFTEEVEKIILRGIEGDLMLMQGTAPLVTPLAYGAIRIFQDGAARTGAIHGGYVSMKSDVATVATDAFEWIEDIDVERARAAKDRAETYLRDNADETKAEIDKAKLALLRATNRLNVVDKR</sequence>
<protein>
    <recommendedName>
        <fullName evidence="8">ATP synthase epsilon chain</fullName>
    </recommendedName>
    <alternativeName>
        <fullName evidence="8">ATP synthase F1 sector epsilon subunit</fullName>
    </alternativeName>
    <alternativeName>
        <fullName evidence="8">F-ATPase epsilon subunit</fullName>
    </alternativeName>
</protein>
<dbReference type="Gene3D" id="2.60.15.10">
    <property type="entry name" value="F0F1 ATP synthase delta/epsilon subunit, N-terminal"/>
    <property type="match status" value="1"/>
</dbReference>
<dbReference type="HAMAP" id="MF_00530">
    <property type="entry name" value="ATP_synth_epsil_bac"/>
    <property type="match status" value="1"/>
</dbReference>
<dbReference type="AlphaFoldDB" id="A0A3S4YUG7"/>
<comment type="similarity">
    <text evidence="2 8 9">Belongs to the ATPase epsilon chain family.</text>
</comment>
<comment type="subunit">
    <text evidence="8 9">F-type ATPases have 2 components, CF(1) - the catalytic core - and CF(0) - the membrane proton channel. CF(1) has five subunits: alpha(3), beta(3), gamma(1), delta(1), epsilon(1). CF(0) has three main subunits: a, b and c.</text>
</comment>
<keyword evidence="7 8" id="KW-0066">ATP synthesis</keyword>
<evidence type="ECO:0000256" key="6">
    <source>
        <dbReference type="ARBA" id="ARBA00023196"/>
    </source>
</evidence>
<dbReference type="PANTHER" id="PTHR13822">
    <property type="entry name" value="ATP SYNTHASE DELTA/EPSILON CHAIN"/>
    <property type="match status" value="1"/>
</dbReference>
<dbReference type="Gene3D" id="1.20.5.440">
    <property type="entry name" value="ATP synthase delta/epsilon subunit, C-terminal domain"/>
    <property type="match status" value="1"/>
</dbReference>
<dbReference type="RefSeq" id="WP_126464635.1">
    <property type="nucleotide sequence ID" value="NZ_LR134523.1"/>
</dbReference>
<evidence type="ECO:0000256" key="4">
    <source>
        <dbReference type="ARBA" id="ARBA00023065"/>
    </source>
</evidence>
<evidence type="ECO:0000256" key="8">
    <source>
        <dbReference type="HAMAP-Rule" id="MF_00530"/>
    </source>
</evidence>
<keyword evidence="6 8" id="KW-0139">CF(1)</keyword>
<dbReference type="GO" id="GO:0046933">
    <property type="term" value="F:proton-transporting ATP synthase activity, rotational mechanism"/>
    <property type="evidence" value="ECO:0007669"/>
    <property type="project" value="UniProtKB-UniRule"/>
</dbReference>
<dbReference type="KEGG" id="piv:NCTC13079_00156"/>
<name>A0A3S4YUG7_9FIRM</name>
<feature type="domain" description="ATP synthase F1 complex delta/epsilon subunit N-terminal" evidence="11">
    <location>
        <begin position="3"/>
        <end position="79"/>
    </location>
</feature>
<dbReference type="GO" id="GO:0005886">
    <property type="term" value="C:plasma membrane"/>
    <property type="evidence" value="ECO:0007669"/>
    <property type="project" value="UniProtKB-SubCell"/>
</dbReference>
<keyword evidence="4 8" id="KW-0406">Ion transport</keyword>